<name>A0A7G9WIQ1_9FIRM</name>
<dbReference type="InterPro" id="IPR013131">
    <property type="entry name" value="Mannitol_DH_N"/>
</dbReference>
<dbReference type="Gene3D" id="1.10.1040.10">
    <property type="entry name" value="N-(1-d-carboxylethyl)-l-norvaline Dehydrogenase, domain 2"/>
    <property type="match status" value="1"/>
</dbReference>
<dbReference type="PANTHER" id="PTHR43362:SF1">
    <property type="entry name" value="MANNITOL DEHYDROGENASE 2-RELATED"/>
    <property type="match status" value="1"/>
</dbReference>
<dbReference type="RefSeq" id="WP_212507628.1">
    <property type="nucleotide sequence ID" value="NZ_CP060696.1"/>
</dbReference>
<keyword evidence="6" id="KW-1185">Reference proteome</keyword>
<evidence type="ECO:0000259" key="4">
    <source>
        <dbReference type="Pfam" id="PF08125"/>
    </source>
</evidence>
<dbReference type="GO" id="GO:0008926">
    <property type="term" value="F:mannitol-1-phosphate 5-dehydrogenase activity"/>
    <property type="evidence" value="ECO:0007669"/>
    <property type="project" value="UniProtKB-EC"/>
</dbReference>
<dbReference type="PANTHER" id="PTHR43362">
    <property type="entry name" value="MANNITOL DEHYDROGENASE DSF1-RELATED"/>
    <property type="match status" value="1"/>
</dbReference>
<evidence type="ECO:0000259" key="3">
    <source>
        <dbReference type="Pfam" id="PF01232"/>
    </source>
</evidence>
<evidence type="ECO:0000313" key="6">
    <source>
        <dbReference type="Proteomes" id="UP000516046"/>
    </source>
</evidence>
<feature type="domain" description="Mannitol dehydrogenase C-terminal" evidence="4">
    <location>
        <begin position="319"/>
        <end position="516"/>
    </location>
</feature>
<dbReference type="Pfam" id="PF08125">
    <property type="entry name" value="Mannitol_dh_C"/>
    <property type="match status" value="1"/>
</dbReference>
<sequence length="538" mass="59393">MKLNEAALQDKAAWKKAGFALPQFDRNQVREQTKKTPKWIHFGAGNIFRAFTANVQQDILNAGKADTGIIVAEGFDYEIIDKMYRPHDDLSVLVTLKSNGSIEKTVVGSIVESLKVDSQDAAEWKRLKEIFCAPALQMVSFTITEKGYSLVNGKGEFTDAVQQDFLNGPAAPISYIGKLAALVFARYQSGKLPLALVSMDNCSHNGTKLYNAVSTFSKKWMENGVADAGFDAYIHDRSKVSFPWSMIDKITPRPDDSVKEMLVKDGFEDVEAEVTSKHTYVAPFVNSEETQYLVIEDWFPNGRPNLDAGGVIFTDRETVDKVEKMKVCTCLNPLHTALAVFGCLLGYTLISKEMKDPELKKLVEIIGYKEGLPVVVNPGILDPKEFIDTVLNVRVPNPFMPDTPQRIATDTSQKLGIRYGETIKAYLASPTLNVTDLKLIPLVLAGWCRYIMGVDDSGETFEPSSDPLLAENQAYLANVKLGSKGPFHEALQPILSNSAIFGVDLYEAGLGKTVETYFAELVEGPGAVRSTLKKYVNL</sequence>
<feature type="domain" description="Mannitol dehydrogenase N-terminal" evidence="3">
    <location>
        <begin position="38"/>
        <end position="307"/>
    </location>
</feature>
<proteinExistence type="predicted"/>
<dbReference type="InterPro" id="IPR013328">
    <property type="entry name" value="6PGD_dom2"/>
</dbReference>
<evidence type="ECO:0000313" key="5">
    <source>
        <dbReference type="EMBL" id="QNO18563.1"/>
    </source>
</evidence>
<reference evidence="5 6" key="1">
    <citation type="submission" date="2020-08" db="EMBL/GenBank/DDBJ databases">
        <authorList>
            <person name="Ren C."/>
            <person name="Gu Y."/>
            <person name="Xu Y."/>
        </authorList>
    </citation>
    <scope>NUCLEOTIDE SEQUENCE [LARGE SCALE GENOMIC DNA]</scope>
    <source>
        <strain evidence="5 6">LBM18003</strain>
    </source>
</reference>
<dbReference type="Pfam" id="PF01232">
    <property type="entry name" value="Mannitol_dh"/>
    <property type="match status" value="1"/>
</dbReference>
<accession>A0A7G9WIQ1</accession>
<dbReference type="EMBL" id="CP060696">
    <property type="protein sequence ID" value="QNO18563.1"/>
    <property type="molecule type" value="Genomic_DNA"/>
</dbReference>
<organism evidence="5 6">
    <name type="scientific">Caproicibacterium amylolyticum</name>
    <dbReference type="NCBI Taxonomy" id="2766537"/>
    <lineage>
        <taxon>Bacteria</taxon>
        <taxon>Bacillati</taxon>
        <taxon>Bacillota</taxon>
        <taxon>Clostridia</taxon>
        <taxon>Eubacteriales</taxon>
        <taxon>Oscillospiraceae</taxon>
        <taxon>Caproicibacterium</taxon>
    </lineage>
</organism>
<dbReference type="InterPro" id="IPR036291">
    <property type="entry name" value="NAD(P)-bd_dom_sf"/>
</dbReference>
<dbReference type="SUPFAM" id="SSF51735">
    <property type="entry name" value="NAD(P)-binding Rossmann-fold domains"/>
    <property type="match status" value="1"/>
</dbReference>
<protein>
    <submittedName>
        <fullName evidence="5">Mannitol dehydrogenase family protein</fullName>
    </submittedName>
</protein>
<dbReference type="Gene3D" id="3.40.50.720">
    <property type="entry name" value="NAD(P)-binding Rossmann-like Domain"/>
    <property type="match status" value="1"/>
</dbReference>
<dbReference type="Proteomes" id="UP000516046">
    <property type="component" value="Chromosome"/>
</dbReference>
<dbReference type="KEGG" id="caml:H6X83_02635"/>
<gene>
    <name evidence="5" type="ORF">H6X83_02635</name>
</gene>
<dbReference type="InterPro" id="IPR013118">
    <property type="entry name" value="Mannitol_DH_C"/>
</dbReference>
<evidence type="ECO:0000256" key="2">
    <source>
        <dbReference type="ARBA" id="ARBA00048615"/>
    </source>
</evidence>
<dbReference type="AlphaFoldDB" id="A0A7G9WIQ1"/>
<evidence type="ECO:0000256" key="1">
    <source>
        <dbReference type="ARBA" id="ARBA00023002"/>
    </source>
</evidence>
<dbReference type="InterPro" id="IPR008927">
    <property type="entry name" value="6-PGluconate_DH-like_C_sf"/>
</dbReference>
<dbReference type="SUPFAM" id="SSF48179">
    <property type="entry name" value="6-phosphogluconate dehydrogenase C-terminal domain-like"/>
    <property type="match status" value="1"/>
</dbReference>
<dbReference type="InterPro" id="IPR050988">
    <property type="entry name" value="Mannitol_DH/Oxidoreductase"/>
</dbReference>
<keyword evidence="1" id="KW-0560">Oxidoreductase</keyword>
<comment type="catalytic activity">
    <reaction evidence="2">
        <text>D-mannitol 1-phosphate + NAD(+) = beta-D-fructose 6-phosphate + NADH + H(+)</text>
        <dbReference type="Rhea" id="RHEA:19661"/>
        <dbReference type="ChEBI" id="CHEBI:15378"/>
        <dbReference type="ChEBI" id="CHEBI:57540"/>
        <dbReference type="ChEBI" id="CHEBI:57634"/>
        <dbReference type="ChEBI" id="CHEBI:57945"/>
        <dbReference type="ChEBI" id="CHEBI:61381"/>
        <dbReference type="EC" id="1.1.1.17"/>
    </reaction>
</comment>